<feature type="compositionally biased region" description="Basic and acidic residues" evidence="1">
    <location>
        <begin position="1"/>
        <end position="12"/>
    </location>
</feature>
<reference evidence="2 3" key="1">
    <citation type="submission" date="2024-01" db="EMBL/GenBank/DDBJ databases">
        <authorList>
            <person name="Waweru B."/>
        </authorList>
    </citation>
    <scope>NUCLEOTIDE SEQUENCE [LARGE SCALE GENOMIC DNA]</scope>
</reference>
<evidence type="ECO:0000256" key="1">
    <source>
        <dbReference type="SAM" id="MobiDB-lite"/>
    </source>
</evidence>
<name>A0AAV1SPX9_9ROSI</name>
<gene>
    <name evidence="2" type="ORF">DCAF_LOCUS25934</name>
</gene>
<organism evidence="2 3">
    <name type="scientific">Dovyalis caffra</name>
    <dbReference type="NCBI Taxonomy" id="77055"/>
    <lineage>
        <taxon>Eukaryota</taxon>
        <taxon>Viridiplantae</taxon>
        <taxon>Streptophyta</taxon>
        <taxon>Embryophyta</taxon>
        <taxon>Tracheophyta</taxon>
        <taxon>Spermatophyta</taxon>
        <taxon>Magnoliopsida</taxon>
        <taxon>eudicotyledons</taxon>
        <taxon>Gunneridae</taxon>
        <taxon>Pentapetalae</taxon>
        <taxon>rosids</taxon>
        <taxon>fabids</taxon>
        <taxon>Malpighiales</taxon>
        <taxon>Salicaceae</taxon>
        <taxon>Flacourtieae</taxon>
        <taxon>Dovyalis</taxon>
    </lineage>
</organism>
<feature type="compositionally biased region" description="Basic and acidic residues" evidence="1">
    <location>
        <begin position="88"/>
        <end position="104"/>
    </location>
</feature>
<comment type="caution">
    <text evidence="2">The sequence shown here is derived from an EMBL/GenBank/DDBJ whole genome shotgun (WGS) entry which is preliminary data.</text>
</comment>
<proteinExistence type="predicted"/>
<sequence length="147" mass="16902">MKQMKVETEDVYGKITQPIPPPPPPPPPPLPRFWVRNNVTESVTKQEIAKFWRQKRMEEEDHFLAAIKAAARFRDELVEVAKPQFRVDTSHRSQEDDYKQFEDSLKDDDDAKENDTTSLNSSKDAKNNSEVRVGIKDCNGSDQEGLD</sequence>
<feature type="compositionally biased region" description="Basic and acidic residues" evidence="1">
    <location>
        <begin position="123"/>
        <end position="135"/>
    </location>
</feature>
<dbReference type="Proteomes" id="UP001314170">
    <property type="component" value="Unassembled WGS sequence"/>
</dbReference>
<evidence type="ECO:0000313" key="3">
    <source>
        <dbReference type="Proteomes" id="UP001314170"/>
    </source>
</evidence>
<dbReference type="EMBL" id="CAWUPB010001195">
    <property type="protein sequence ID" value="CAK7355674.1"/>
    <property type="molecule type" value="Genomic_DNA"/>
</dbReference>
<evidence type="ECO:0000313" key="2">
    <source>
        <dbReference type="EMBL" id="CAK7355674.1"/>
    </source>
</evidence>
<keyword evidence="3" id="KW-1185">Reference proteome</keyword>
<dbReference type="PANTHER" id="PTHR33872">
    <property type="entry name" value="DNA POLYMERASE EPSILON CATALYTIC SUBUNIT A"/>
    <property type="match status" value="1"/>
</dbReference>
<protein>
    <submittedName>
        <fullName evidence="2">Uncharacterized protein</fullName>
    </submittedName>
</protein>
<accession>A0AAV1SPX9</accession>
<feature type="compositionally biased region" description="Pro residues" evidence="1">
    <location>
        <begin position="18"/>
        <end position="31"/>
    </location>
</feature>
<feature type="region of interest" description="Disordered" evidence="1">
    <location>
        <begin position="1"/>
        <end position="31"/>
    </location>
</feature>
<feature type="region of interest" description="Disordered" evidence="1">
    <location>
        <begin position="84"/>
        <end position="147"/>
    </location>
</feature>
<dbReference type="AlphaFoldDB" id="A0AAV1SPX9"/>
<dbReference type="PANTHER" id="PTHR33872:SF7">
    <property type="entry name" value="OSJNBA0084K11.10-LIKE PROTEIN"/>
    <property type="match status" value="1"/>
</dbReference>